<reference evidence="1" key="1">
    <citation type="journal article" date="2021" name="Open Biol.">
        <title>Shared evolutionary footprints suggest mitochondrial oxidative damage underlies multiple complex I losses in fungi.</title>
        <authorList>
            <person name="Schikora-Tamarit M.A."/>
            <person name="Marcet-Houben M."/>
            <person name="Nosek J."/>
            <person name="Gabaldon T."/>
        </authorList>
    </citation>
    <scope>NUCLEOTIDE SEQUENCE</scope>
    <source>
        <strain evidence="1">CBS6075</strain>
    </source>
</reference>
<reference evidence="1" key="2">
    <citation type="submission" date="2021-01" db="EMBL/GenBank/DDBJ databases">
        <authorList>
            <person name="Schikora-Tamarit M.A."/>
        </authorList>
    </citation>
    <scope>NUCLEOTIDE SEQUENCE</scope>
    <source>
        <strain evidence="1">CBS6075</strain>
    </source>
</reference>
<accession>A0A9P8NVK6</accession>
<comment type="caution">
    <text evidence="1">The sequence shown here is derived from an EMBL/GenBank/DDBJ whole genome shotgun (WGS) entry which is preliminary data.</text>
</comment>
<organism evidence="1 2">
    <name type="scientific">Ogataea philodendri</name>
    <dbReference type="NCBI Taxonomy" id="1378263"/>
    <lineage>
        <taxon>Eukaryota</taxon>
        <taxon>Fungi</taxon>
        <taxon>Dikarya</taxon>
        <taxon>Ascomycota</taxon>
        <taxon>Saccharomycotina</taxon>
        <taxon>Pichiomycetes</taxon>
        <taxon>Pichiales</taxon>
        <taxon>Pichiaceae</taxon>
        <taxon>Ogataea</taxon>
    </lineage>
</organism>
<evidence type="ECO:0000313" key="2">
    <source>
        <dbReference type="Proteomes" id="UP000769157"/>
    </source>
</evidence>
<dbReference type="GeneID" id="70238987"/>
<dbReference type="EMBL" id="JAEUBE010000504">
    <property type="protein sequence ID" value="KAH3660437.1"/>
    <property type="molecule type" value="Genomic_DNA"/>
</dbReference>
<evidence type="ECO:0000313" key="1">
    <source>
        <dbReference type="EMBL" id="KAH3660437.1"/>
    </source>
</evidence>
<proteinExistence type="predicted"/>
<sequence length="98" mass="11468">MITNVTLKESNFHIWDDWGRPNDQSLHSNQFVNIGRIKLTHSSLILDVERPHFVDVGFDLINKLILRVCIGRIVQGQRNHTILDGLIHDRNDFLWIID</sequence>
<dbReference type="RefSeq" id="XP_046058140.1">
    <property type="nucleotide sequence ID" value="XM_046208374.1"/>
</dbReference>
<dbReference type="AlphaFoldDB" id="A0A9P8NVK6"/>
<dbReference type="Proteomes" id="UP000769157">
    <property type="component" value="Unassembled WGS sequence"/>
</dbReference>
<keyword evidence="2" id="KW-1185">Reference proteome</keyword>
<protein>
    <submittedName>
        <fullName evidence="1">Uncharacterized protein</fullName>
    </submittedName>
</protein>
<name>A0A9P8NVK6_9ASCO</name>
<gene>
    <name evidence="1" type="ORF">OGAPHI_007023</name>
</gene>